<gene>
    <name evidence="1" type="ORF">ACE41H_15585</name>
</gene>
<accession>A0ABV5AWC5</accession>
<sequence length="189" mass="22786">MLIKELSFKWHVQRPAKEVIPVLLQIGLVRKGKHLIWTKNIDRHTLEVEHRQRMDTPDCSYFWIRWYDSDGDTTPEMLERILSEWFFTIRMHFATLCVNWFQAKIQMDPVRKPRGFRESSPSIWLKIDESHVLSLFPVAGGLYYFEVRQRDINNPIHHHRYLRWMSELKYSIAGKIIPDDQMSLDMMQL</sequence>
<dbReference type="EMBL" id="JBHHMI010000013">
    <property type="protein sequence ID" value="MFB5268189.1"/>
    <property type="molecule type" value="Genomic_DNA"/>
</dbReference>
<dbReference type="Proteomes" id="UP001580346">
    <property type="component" value="Unassembled WGS sequence"/>
</dbReference>
<evidence type="ECO:0000313" key="1">
    <source>
        <dbReference type="EMBL" id="MFB5268189.1"/>
    </source>
</evidence>
<proteinExistence type="predicted"/>
<evidence type="ECO:0000313" key="2">
    <source>
        <dbReference type="Proteomes" id="UP001580346"/>
    </source>
</evidence>
<reference evidence="1 2" key="1">
    <citation type="submission" date="2024-09" db="EMBL/GenBank/DDBJ databases">
        <title>Paenibacillus zeirhizospherea sp. nov., isolated from surface of the maize (Zea mays) roots in a horticulture field, Hungary.</title>
        <authorList>
            <person name="Marton D."/>
            <person name="Farkas M."/>
            <person name="Bedics A."/>
            <person name="Toth E."/>
            <person name="Tancsics A."/>
            <person name="Boka K."/>
            <person name="Maroti G."/>
            <person name="Kriszt B."/>
            <person name="Cserhati M."/>
        </authorList>
    </citation>
    <scope>NUCLEOTIDE SEQUENCE [LARGE SCALE GENOMIC DNA]</scope>
    <source>
        <strain evidence="1 2">KCTC 33519</strain>
    </source>
</reference>
<comment type="caution">
    <text evidence="1">The sequence shown here is derived from an EMBL/GenBank/DDBJ whole genome shotgun (WGS) entry which is preliminary data.</text>
</comment>
<protein>
    <submittedName>
        <fullName evidence="1">Uncharacterized protein</fullName>
    </submittedName>
</protein>
<keyword evidence="2" id="KW-1185">Reference proteome</keyword>
<dbReference type="RefSeq" id="WP_375356343.1">
    <property type="nucleotide sequence ID" value="NZ_JBHHMI010000013.1"/>
</dbReference>
<name>A0ABV5AWC5_9BACL</name>
<organism evidence="1 2">
    <name type="scientific">Paenibacillus enshidis</name>
    <dbReference type="NCBI Taxonomy" id="1458439"/>
    <lineage>
        <taxon>Bacteria</taxon>
        <taxon>Bacillati</taxon>
        <taxon>Bacillota</taxon>
        <taxon>Bacilli</taxon>
        <taxon>Bacillales</taxon>
        <taxon>Paenibacillaceae</taxon>
        <taxon>Paenibacillus</taxon>
    </lineage>
</organism>